<evidence type="ECO:0000256" key="6">
    <source>
        <dbReference type="SAM" id="SignalP"/>
    </source>
</evidence>
<evidence type="ECO:0000256" key="4">
    <source>
        <dbReference type="PIRNR" id="PIRNR002756"/>
    </source>
</evidence>
<dbReference type="SUPFAM" id="SSF53850">
    <property type="entry name" value="Periplasmic binding protein-like II"/>
    <property type="match status" value="1"/>
</dbReference>
<dbReference type="InterPro" id="IPR050962">
    <property type="entry name" value="Phosphate-bind_PstS"/>
</dbReference>
<dbReference type="Pfam" id="PF12849">
    <property type="entry name" value="PBP_like_2"/>
    <property type="match status" value="1"/>
</dbReference>
<evidence type="ECO:0000313" key="8">
    <source>
        <dbReference type="EMBL" id="WWF06294.1"/>
    </source>
</evidence>
<name>A0ABZ2FHN9_9MICO</name>
<sequence>MIRSTRSRKVLTATAALALSFSMAACGAGNEGGNDSTSGSSEGEGSSAVGSIKGAGASSMEKAQNEWIAKFTEEAPDATVEYAPDGSGTGREKFINGAVDFAGTDSAMDDEEMASAKDKGCTGETIQFPVYVSPIAVAYNLKGVDSLNLSADVIADIFSGKIKTWDDPAIAKENEGVELPDTKITPVNRSDESGTSKNFSSYLAEAAPENWKHEPEDVWPIKGGEAAKGTSGVVDTIGAGEGNIGYADASQIGDLKAAKIKAGEEYIEYSPEAAAKILESAKRVDEASKTNYAVKLDRGNAGEGVYPVVLVSYAVACTDYKDPEVAGTVKSYLEYAVSEDGQAAASEAAGSAPLSETASKNATDALGQIKTD</sequence>
<keyword evidence="9" id="KW-1185">Reference proteome</keyword>
<dbReference type="PANTHER" id="PTHR42996:SF1">
    <property type="entry name" value="PHOSPHATE-BINDING PROTEIN PSTS"/>
    <property type="match status" value="1"/>
</dbReference>
<feature type="region of interest" description="Disordered" evidence="5">
    <location>
        <begin position="29"/>
        <end position="55"/>
    </location>
</feature>
<dbReference type="Proteomes" id="UP001381003">
    <property type="component" value="Chromosome"/>
</dbReference>
<feature type="domain" description="PBP" evidence="7">
    <location>
        <begin position="45"/>
        <end position="339"/>
    </location>
</feature>
<dbReference type="PIRSF" id="PIRSF002756">
    <property type="entry name" value="PstS"/>
    <property type="match status" value="1"/>
</dbReference>
<dbReference type="InterPro" id="IPR005673">
    <property type="entry name" value="ABC_phos-bd_PstS"/>
</dbReference>
<comment type="similarity">
    <text evidence="1 4">Belongs to the PstS family.</text>
</comment>
<evidence type="ECO:0000259" key="7">
    <source>
        <dbReference type="Pfam" id="PF12849"/>
    </source>
</evidence>
<evidence type="ECO:0000256" key="5">
    <source>
        <dbReference type="SAM" id="MobiDB-lite"/>
    </source>
</evidence>
<organism evidence="8 9">
    <name type="scientific">Janibacter terrae</name>
    <dbReference type="NCBI Taxonomy" id="103817"/>
    <lineage>
        <taxon>Bacteria</taxon>
        <taxon>Bacillati</taxon>
        <taxon>Actinomycetota</taxon>
        <taxon>Actinomycetes</taxon>
        <taxon>Micrococcales</taxon>
        <taxon>Intrasporangiaceae</taxon>
        <taxon>Janibacter</taxon>
    </lineage>
</organism>
<dbReference type="EMBL" id="CP104874">
    <property type="protein sequence ID" value="WWF06294.1"/>
    <property type="molecule type" value="Genomic_DNA"/>
</dbReference>
<proteinExistence type="inferred from homology"/>
<feature type="signal peptide" evidence="6">
    <location>
        <begin position="1"/>
        <end position="24"/>
    </location>
</feature>
<evidence type="ECO:0000256" key="2">
    <source>
        <dbReference type="ARBA" id="ARBA00022448"/>
    </source>
</evidence>
<reference evidence="8 9" key="1">
    <citation type="submission" date="2022-09" db="EMBL/GenBank/DDBJ databases">
        <title>Complete genome sequence of Janibacter terrae strain COS04-44, PCL-degrading bacteria isolated from oil spilled coast.</title>
        <authorList>
            <person name="Park H."/>
            <person name="Kim J.Y."/>
            <person name="An S.H."/>
            <person name="Lee C.M."/>
            <person name="Weon H.-Y."/>
        </authorList>
    </citation>
    <scope>NUCLEOTIDE SEQUENCE [LARGE SCALE GENOMIC DNA]</scope>
    <source>
        <strain evidence="8 9">COS04-44</strain>
    </source>
</reference>
<dbReference type="CDD" id="cd13565">
    <property type="entry name" value="PBP2_PstS"/>
    <property type="match status" value="1"/>
</dbReference>
<keyword evidence="6" id="KW-0732">Signal</keyword>
<gene>
    <name evidence="8" type="primary">pstS</name>
    <name evidence="8" type="ORF">N5P18_05320</name>
</gene>
<dbReference type="PANTHER" id="PTHR42996">
    <property type="entry name" value="PHOSPHATE-BINDING PROTEIN PSTS"/>
    <property type="match status" value="1"/>
</dbReference>
<evidence type="ECO:0000256" key="3">
    <source>
        <dbReference type="ARBA" id="ARBA00022592"/>
    </source>
</evidence>
<evidence type="ECO:0000313" key="9">
    <source>
        <dbReference type="Proteomes" id="UP001381003"/>
    </source>
</evidence>
<keyword evidence="2 4" id="KW-0813">Transport</keyword>
<feature type="compositionally biased region" description="Low complexity" evidence="5">
    <location>
        <begin position="33"/>
        <end position="51"/>
    </location>
</feature>
<dbReference type="PROSITE" id="PS51257">
    <property type="entry name" value="PROKAR_LIPOPROTEIN"/>
    <property type="match status" value="1"/>
</dbReference>
<feature type="chain" id="PRO_5046370791" description="Phosphate-binding protein" evidence="6">
    <location>
        <begin position="25"/>
        <end position="372"/>
    </location>
</feature>
<accession>A0ABZ2FHN9</accession>
<protein>
    <recommendedName>
        <fullName evidence="4">Phosphate-binding protein</fullName>
    </recommendedName>
</protein>
<feature type="region of interest" description="Disordered" evidence="5">
    <location>
        <begin position="346"/>
        <end position="372"/>
    </location>
</feature>
<keyword evidence="3 4" id="KW-0592">Phosphate transport</keyword>
<dbReference type="NCBIfam" id="TIGR00975">
    <property type="entry name" value="3a0107s03"/>
    <property type="match status" value="1"/>
</dbReference>
<dbReference type="RefSeq" id="WP_338538915.1">
    <property type="nucleotide sequence ID" value="NZ_CP104874.1"/>
</dbReference>
<dbReference type="InterPro" id="IPR024370">
    <property type="entry name" value="PBP_domain"/>
</dbReference>
<evidence type="ECO:0000256" key="1">
    <source>
        <dbReference type="ARBA" id="ARBA00008725"/>
    </source>
</evidence>
<dbReference type="Gene3D" id="3.40.190.10">
    <property type="entry name" value="Periplasmic binding protein-like II"/>
    <property type="match status" value="2"/>
</dbReference>